<keyword evidence="1" id="KW-0540">Nuclease</keyword>
<organism evidence="1 2">
    <name type="scientific">Daphnia magna</name>
    <dbReference type="NCBI Taxonomy" id="35525"/>
    <lineage>
        <taxon>Eukaryota</taxon>
        <taxon>Metazoa</taxon>
        <taxon>Ecdysozoa</taxon>
        <taxon>Arthropoda</taxon>
        <taxon>Crustacea</taxon>
        <taxon>Branchiopoda</taxon>
        <taxon>Diplostraca</taxon>
        <taxon>Cladocera</taxon>
        <taxon>Anomopoda</taxon>
        <taxon>Daphniidae</taxon>
        <taxon>Daphnia</taxon>
    </lineage>
</organism>
<dbReference type="EMBL" id="LRGB01000725">
    <property type="protein sequence ID" value="KZS16367.1"/>
    <property type="molecule type" value="Genomic_DNA"/>
</dbReference>
<name>A0A0P5WLW6_9CRUS</name>
<dbReference type="AlphaFoldDB" id="A0A0P5WLW6"/>
<sequence>MESTNDYDVVRNMTLLFFLERLLERGQPRSLHDLSCQFGSKGFTKTMRQIAGGSQSGLKKFLSQYPSVFTVDGDFVTAAVLTGPDSNRNQKSTNGKRDYEQEAVEYFHNKMQQYGAGIEVPLRSLLGHRSQASPEIRHITGQHIREFRDFLERHPEVFIMHDESIFLKEYEGMEIKPFKELEQPKLDPELTNKFLVYFRMFVERNGPKHVEELLEAVTKSYPRESWVNLFSTSHDLTTFFKLHSNIFHVQANIVDIIPYNLRKAAETNEAPLTNRAQEPCSLSPPSSLQSSHEKQSLKQRVNSIVMKTLAENTGRDRAPAGHESPTKEVSSPSKMRVLQSTRVISSTKESVAVVNDILGSQKVVSLDLEGVNVGGGNGEVTLAVIGLPSGLIYIFDLITCPAIMSHGMLASLIMSKEVVKVCHDCKNDSAALNLGWNVKLENVFDTQAAHAVIQLQETGRAVHKVKTTSLNAMCENYDLPTNPFKELVKTIYKRDQRFWARRPLTRDMILYAAYDVMPLVPHLYDLLNTAVKPEFRPLLEELCAENLLALLQPDEVKRSKKERKMDMEVLELRQRLAAVQGKGIVLSNREIRLLRHLDLTEEEREKLDGSYKVAKKLEKLQSKKQDQQQNSLGSTNDEVNYCNQSPNADGESRSLDSQGSSEKTSPETSLIGSNGCPLSPSSSVRSPYSSLSLTASMQLVDEILSDQRIEKMDKIERLEAILSAATASSPSSITLSSSELSSSCCNCDCHSTTKYVLQRDSLPGRYITEVGCQTLSTGDIVITKVYFPEGDTSASEICLTPSPKKTKPTQFQ</sequence>
<dbReference type="SMART" id="SM00474">
    <property type="entry name" value="35EXOc"/>
    <property type="match status" value="1"/>
</dbReference>
<dbReference type="PANTHER" id="PTHR46814">
    <property type="entry name" value="EGALITARIAN, ISOFORM B"/>
    <property type="match status" value="1"/>
</dbReference>
<dbReference type="InterPro" id="IPR036397">
    <property type="entry name" value="RNaseH_sf"/>
</dbReference>
<dbReference type="STRING" id="35525.A0A0P5WLW6"/>
<proteinExistence type="predicted"/>
<evidence type="ECO:0000313" key="1">
    <source>
        <dbReference type="EMBL" id="KZS16367.1"/>
    </source>
</evidence>
<comment type="caution">
    <text evidence="1">The sequence shown here is derived from an EMBL/GenBank/DDBJ whole genome shotgun (WGS) entry which is preliminary data.</text>
</comment>
<dbReference type="Pfam" id="PF23713">
    <property type="entry name" value="WHD_Egal"/>
    <property type="match status" value="3"/>
</dbReference>
<dbReference type="GO" id="GO:0008408">
    <property type="term" value="F:3'-5' exonuclease activity"/>
    <property type="evidence" value="ECO:0007669"/>
    <property type="project" value="InterPro"/>
</dbReference>
<dbReference type="Pfam" id="PF01612">
    <property type="entry name" value="DNA_pol_A_exo1"/>
    <property type="match status" value="1"/>
</dbReference>
<reference evidence="1 2" key="1">
    <citation type="submission" date="2016-03" db="EMBL/GenBank/DDBJ databases">
        <title>EvidentialGene: Evidence-directed Construction of Genes on Genomes.</title>
        <authorList>
            <person name="Gilbert D.G."/>
            <person name="Choi J.-H."/>
            <person name="Mockaitis K."/>
            <person name="Colbourne J."/>
            <person name="Pfrender M."/>
        </authorList>
    </citation>
    <scope>NUCLEOTIDE SEQUENCE [LARGE SCALE GENOMIC DNA]</scope>
    <source>
        <strain evidence="1 2">Xinb3</strain>
        <tissue evidence="1">Complete organism</tissue>
    </source>
</reference>
<dbReference type="SUPFAM" id="SSF53098">
    <property type="entry name" value="Ribonuclease H-like"/>
    <property type="match status" value="1"/>
</dbReference>
<keyword evidence="1" id="KW-0378">Hydrolase</keyword>
<accession>A0A0P5WLW6</accession>
<dbReference type="PANTHER" id="PTHR46814:SF1">
    <property type="entry name" value="EGALITARIAN, ISOFORM B"/>
    <property type="match status" value="1"/>
</dbReference>
<evidence type="ECO:0000313" key="2">
    <source>
        <dbReference type="Proteomes" id="UP000076858"/>
    </source>
</evidence>
<dbReference type="GO" id="GO:0006139">
    <property type="term" value="P:nucleobase-containing compound metabolic process"/>
    <property type="evidence" value="ECO:0007669"/>
    <property type="project" value="InterPro"/>
</dbReference>
<dbReference type="GO" id="GO:0003676">
    <property type="term" value="F:nucleic acid binding"/>
    <property type="evidence" value="ECO:0007669"/>
    <property type="project" value="InterPro"/>
</dbReference>
<dbReference type="InterPro" id="IPR002562">
    <property type="entry name" value="3'-5'_exonuclease_dom"/>
</dbReference>
<dbReference type="InterPro" id="IPR056589">
    <property type="entry name" value="WH_Egal-1"/>
</dbReference>
<dbReference type="Gene3D" id="3.30.420.10">
    <property type="entry name" value="Ribonuclease H-like superfamily/Ribonuclease H"/>
    <property type="match status" value="1"/>
</dbReference>
<dbReference type="OrthoDB" id="26838at2759"/>
<gene>
    <name evidence="1" type="ORF">APZ42_017990</name>
</gene>
<keyword evidence="2" id="KW-1185">Reference proteome</keyword>
<protein>
    <submittedName>
        <fullName evidence="1">Exonuclease 3'-5' domain-containing protein</fullName>
    </submittedName>
</protein>
<dbReference type="InterPro" id="IPR012337">
    <property type="entry name" value="RNaseH-like_sf"/>
</dbReference>
<dbReference type="Proteomes" id="UP000076858">
    <property type="component" value="Unassembled WGS sequence"/>
</dbReference>
<keyword evidence="1" id="KW-0269">Exonuclease</keyword>